<dbReference type="PIRSF" id="PIRSF038133">
    <property type="entry name" value="HAT_Nua4_EAF3/MRG15"/>
    <property type="match status" value="1"/>
</dbReference>
<dbReference type="Pfam" id="PF22732">
    <property type="entry name" value="MSL3_chromo-like"/>
    <property type="match status" value="1"/>
</dbReference>
<dbReference type="PANTHER" id="PTHR10880:SF48">
    <property type="entry name" value="MORTALITY FACTOR 4 LIKE 2"/>
    <property type="match status" value="1"/>
</dbReference>
<feature type="domain" description="Chromo" evidence="12">
    <location>
        <begin position="6"/>
        <end position="75"/>
    </location>
</feature>
<evidence type="ECO:0000256" key="11">
    <source>
        <dbReference type="SAM" id="MobiDB-lite"/>
    </source>
</evidence>
<evidence type="ECO:0000256" key="6">
    <source>
        <dbReference type="ARBA" id="ARBA00023163"/>
    </source>
</evidence>
<sequence length="337" mass="38579">MPFKCKFQEGEKVLCFHGPLIYEAKCLKASVTKEKQIKYLIHYAGWNKNWDEWVPESRVLKYNDTNVQKQKEVQRAHAAQQSSQKGKKGTSVLKAQGRKSETGKEKESESRASTPVPNNDKVAGRTNKASSGSVTPSSHDSSSDAPRKKRSRMDPSVESEEQFLTKVEVKVKIPDELKPWLVDDWDAISRQRKLVILPARNTIDQILDDYVRFKTSSKTNTPNKESAVLEVTKGLREYFNVMLGTQLLYRWERPQYSEIMAEKPNSSPCEIYGAIHLLRLFVKLGSMLSYTPLDERSIQLLLAHIHDFLRYLHKNSSDLFSLQDYGAAPPEYHRKCG</sequence>
<dbReference type="SUPFAM" id="SSF54160">
    <property type="entry name" value="Chromo domain-like"/>
    <property type="match status" value="1"/>
</dbReference>
<dbReference type="InterPro" id="IPR053820">
    <property type="entry name" value="MSL3_chromo-like"/>
</dbReference>
<dbReference type="InterPro" id="IPR008676">
    <property type="entry name" value="MRG"/>
</dbReference>
<comment type="caution">
    <text evidence="13">The sequence shown here is derived from an EMBL/GenBank/DDBJ whole genome shotgun (WGS) entry which is preliminary data.</text>
</comment>
<evidence type="ECO:0000256" key="1">
    <source>
        <dbReference type="ARBA" id="ARBA00004123"/>
    </source>
</evidence>
<keyword evidence="8" id="KW-0234">DNA repair</keyword>
<dbReference type="InterPro" id="IPR038217">
    <property type="entry name" value="MRG_C_sf"/>
</dbReference>
<gene>
    <name evidence="13" type="ORF">PV327_007636</name>
</gene>
<dbReference type="FunFam" id="2.30.30.140:FF:000024">
    <property type="entry name" value="Mortality factor 4-like protein 1"/>
    <property type="match status" value="1"/>
</dbReference>
<feature type="region of interest" description="Disordered" evidence="11">
    <location>
        <begin position="70"/>
        <end position="161"/>
    </location>
</feature>
<dbReference type="InterPro" id="IPR000953">
    <property type="entry name" value="Chromo/chromo_shadow_dom"/>
</dbReference>
<evidence type="ECO:0000256" key="9">
    <source>
        <dbReference type="ARBA" id="ARBA00023242"/>
    </source>
</evidence>
<feature type="compositionally biased region" description="Basic and acidic residues" evidence="11">
    <location>
        <begin position="98"/>
        <end position="110"/>
    </location>
</feature>
<dbReference type="EMBL" id="JAQQBR010000004">
    <property type="protein sequence ID" value="KAK0178783.1"/>
    <property type="molecule type" value="Genomic_DNA"/>
</dbReference>
<evidence type="ECO:0000256" key="7">
    <source>
        <dbReference type="ARBA" id="ARBA00023172"/>
    </source>
</evidence>
<dbReference type="Gene3D" id="2.30.30.140">
    <property type="match status" value="1"/>
</dbReference>
<dbReference type="FunFam" id="1.10.274.30:FF:000001">
    <property type="entry name" value="Mortality factor 4-like protein 1"/>
    <property type="match status" value="1"/>
</dbReference>
<reference evidence="13" key="2">
    <citation type="submission" date="2023-03" db="EMBL/GenBank/DDBJ databases">
        <authorList>
            <person name="Inwood S.N."/>
            <person name="Skelly J.G."/>
            <person name="Guhlin J."/>
            <person name="Harrop T.W.R."/>
            <person name="Goldson S.G."/>
            <person name="Dearden P.K."/>
        </authorList>
    </citation>
    <scope>NUCLEOTIDE SEQUENCE</scope>
    <source>
        <strain evidence="13">Lincoln</strain>
        <tissue evidence="13">Whole body</tissue>
    </source>
</reference>
<dbReference type="CDD" id="cd18983">
    <property type="entry name" value="CBD_MSL3_like"/>
    <property type="match status" value="1"/>
</dbReference>
<evidence type="ECO:0000256" key="3">
    <source>
        <dbReference type="ARBA" id="ARBA00022853"/>
    </source>
</evidence>
<evidence type="ECO:0000313" key="13">
    <source>
        <dbReference type="EMBL" id="KAK0178783.1"/>
    </source>
</evidence>
<comment type="subcellular location">
    <subcellularLocation>
        <location evidence="1">Nucleus</location>
    </subcellularLocation>
</comment>
<dbReference type="Pfam" id="PF05712">
    <property type="entry name" value="MRG"/>
    <property type="match status" value="1"/>
</dbReference>
<evidence type="ECO:0000259" key="12">
    <source>
        <dbReference type="SMART" id="SM00298"/>
    </source>
</evidence>
<dbReference type="InterPro" id="IPR026541">
    <property type="entry name" value="MRG_dom"/>
</dbReference>
<dbReference type="Gene3D" id="1.10.274.30">
    <property type="entry name" value="MRG domain"/>
    <property type="match status" value="1"/>
</dbReference>
<dbReference type="PANTHER" id="PTHR10880">
    <property type="entry name" value="MORTALITY FACTOR 4-LIKE PROTEIN"/>
    <property type="match status" value="1"/>
</dbReference>
<proteinExistence type="predicted"/>
<evidence type="ECO:0000256" key="4">
    <source>
        <dbReference type="ARBA" id="ARBA00022990"/>
    </source>
</evidence>
<evidence type="ECO:0000313" key="14">
    <source>
        <dbReference type="Proteomes" id="UP001168972"/>
    </source>
</evidence>
<evidence type="ECO:0000256" key="2">
    <source>
        <dbReference type="ARBA" id="ARBA00022763"/>
    </source>
</evidence>
<dbReference type="GO" id="GO:0006325">
    <property type="term" value="P:chromatin organization"/>
    <property type="evidence" value="ECO:0007669"/>
    <property type="project" value="UniProtKB-KW"/>
</dbReference>
<evidence type="ECO:0000256" key="5">
    <source>
        <dbReference type="ARBA" id="ARBA00023015"/>
    </source>
</evidence>
<dbReference type="SMART" id="SM00298">
    <property type="entry name" value="CHROMO"/>
    <property type="match status" value="1"/>
</dbReference>
<dbReference type="GO" id="GO:0035267">
    <property type="term" value="C:NuA4 histone acetyltransferase complex"/>
    <property type="evidence" value="ECO:0007669"/>
    <property type="project" value="TreeGrafter"/>
</dbReference>
<dbReference type="InterPro" id="IPR016197">
    <property type="entry name" value="Chromo-like_dom_sf"/>
</dbReference>
<accession>A0AA39FZY0</accession>
<dbReference type="GO" id="GO:0005634">
    <property type="term" value="C:nucleus"/>
    <property type="evidence" value="ECO:0007669"/>
    <property type="project" value="UniProtKB-SubCell"/>
</dbReference>
<dbReference type="PROSITE" id="PS51640">
    <property type="entry name" value="MRG"/>
    <property type="match status" value="1"/>
</dbReference>
<keyword evidence="4" id="KW-0007">Acetylation</keyword>
<keyword evidence="7" id="KW-0233">DNA recombination</keyword>
<keyword evidence="3" id="KW-0156">Chromatin regulator</keyword>
<evidence type="ECO:0000256" key="8">
    <source>
        <dbReference type="ARBA" id="ARBA00023204"/>
    </source>
</evidence>
<keyword evidence="6" id="KW-0804">Transcription</keyword>
<protein>
    <recommendedName>
        <fullName evidence="10">Mortality factor 4-like protein 1</fullName>
    </recommendedName>
</protein>
<evidence type="ECO:0000256" key="10">
    <source>
        <dbReference type="ARBA" id="ARBA00071326"/>
    </source>
</evidence>
<keyword evidence="9" id="KW-0539">Nucleus</keyword>
<name>A0AA39FZY0_MICHY</name>
<keyword evidence="5" id="KW-0805">Transcription regulation</keyword>
<dbReference type="GO" id="GO:0006281">
    <property type="term" value="P:DNA repair"/>
    <property type="evidence" value="ECO:0007669"/>
    <property type="project" value="UniProtKB-KW"/>
</dbReference>
<keyword evidence="14" id="KW-1185">Reference proteome</keyword>
<keyword evidence="2" id="KW-0227">DNA damage</keyword>
<dbReference type="GO" id="GO:0006355">
    <property type="term" value="P:regulation of DNA-templated transcription"/>
    <property type="evidence" value="ECO:0007669"/>
    <property type="project" value="InterPro"/>
</dbReference>
<organism evidence="13 14">
    <name type="scientific">Microctonus hyperodae</name>
    <name type="common">Parasitoid wasp</name>
    <dbReference type="NCBI Taxonomy" id="165561"/>
    <lineage>
        <taxon>Eukaryota</taxon>
        <taxon>Metazoa</taxon>
        <taxon>Ecdysozoa</taxon>
        <taxon>Arthropoda</taxon>
        <taxon>Hexapoda</taxon>
        <taxon>Insecta</taxon>
        <taxon>Pterygota</taxon>
        <taxon>Neoptera</taxon>
        <taxon>Endopterygota</taxon>
        <taxon>Hymenoptera</taxon>
        <taxon>Apocrita</taxon>
        <taxon>Ichneumonoidea</taxon>
        <taxon>Braconidae</taxon>
        <taxon>Euphorinae</taxon>
        <taxon>Microctonus</taxon>
    </lineage>
</organism>
<dbReference type="Proteomes" id="UP001168972">
    <property type="component" value="Unassembled WGS sequence"/>
</dbReference>
<reference evidence="13" key="1">
    <citation type="journal article" date="2023" name="bioRxiv">
        <title>Scaffold-level genome assemblies of two parasitoid biocontrol wasps reveal the parthenogenesis mechanism and an associated novel virus.</title>
        <authorList>
            <person name="Inwood S."/>
            <person name="Skelly J."/>
            <person name="Guhlin J."/>
            <person name="Harrop T."/>
            <person name="Goldson S."/>
            <person name="Dearden P."/>
        </authorList>
    </citation>
    <scope>NUCLEOTIDE SEQUENCE</scope>
    <source>
        <strain evidence="13">Lincoln</strain>
        <tissue evidence="13">Whole body</tissue>
    </source>
</reference>
<dbReference type="GO" id="GO:0006310">
    <property type="term" value="P:DNA recombination"/>
    <property type="evidence" value="ECO:0007669"/>
    <property type="project" value="UniProtKB-KW"/>
</dbReference>
<dbReference type="AlphaFoldDB" id="A0AA39FZY0"/>
<feature type="compositionally biased region" description="Low complexity" evidence="11">
    <location>
        <begin position="130"/>
        <end position="140"/>
    </location>
</feature>